<dbReference type="Proteomes" id="UP000249396">
    <property type="component" value="Unassembled WGS sequence"/>
</dbReference>
<sequence>MIQARSILLALLLFGGSVFCASAQTVMGADAVLRRFEGRWRTHVTIKSENMASRVIEATGVGVGLVTLGGQYVEYRAKTDAVPGYPIDEDLQISTWDVANKVYRHWVFDSESNRFERTGTWNEASHTLTWRANERGCTVVIHDRFVSSDRIEWDLARRDPNGKIRTHIDAWMTRLPHSSPRRSRRPR</sequence>
<evidence type="ECO:0000313" key="2">
    <source>
        <dbReference type="EMBL" id="PZN80519.1"/>
    </source>
</evidence>
<gene>
    <name evidence="2" type="ORF">DM484_09850</name>
</gene>
<proteinExistence type="predicted"/>
<accession>A0A2W4RFA6</accession>
<evidence type="ECO:0000256" key="1">
    <source>
        <dbReference type="SAM" id="SignalP"/>
    </source>
</evidence>
<evidence type="ECO:0008006" key="4">
    <source>
        <dbReference type="Google" id="ProtNLM"/>
    </source>
</evidence>
<keyword evidence="1" id="KW-0732">Signal</keyword>
<name>A0A2W4RFA6_9GAMM</name>
<organism evidence="2 3">
    <name type="scientific">Candidatus Methylumidiphilus alinenensis</name>
    <dbReference type="NCBI Taxonomy" id="2202197"/>
    <lineage>
        <taxon>Bacteria</taxon>
        <taxon>Pseudomonadati</taxon>
        <taxon>Pseudomonadota</taxon>
        <taxon>Gammaproteobacteria</taxon>
        <taxon>Methylococcales</taxon>
        <taxon>Candidatus Methylumidiphilus</taxon>
    </lineage>
</organism>
<protein>
    <recommendedName>
        <fullName evidence="4">Lipocalin-like domain-containing protein</fullName>
    </recommendedName>
</protein>
<feature type="signal peptide" evidence="1">
    <location>
        <begin position="1"/>
        <end position="23"/>
    </location>
</feature>
<feature type="chain" id="PRO_5015865401" description="Lipocalin-like domain-containing protein" evidence="1">
    <location>
        <begin position="24"/>
        <end position="187"/>
    </location>
</feature>
<dbReference type="EMBL" id="QJPH01000283">
    <property type="protein sequence ID" value="PZN80519.1"/>
    <property type="molecule type" value="Genomic_DNA"/>
</dbReference>
<reference evidence="2 3" key="1">
    <citation type="journal article" date="2018" name="Aquat. Microb. Ecol.">
        <title>Gammaproteobacterial methanotrophs dominate.</title>
        <authorList>
            <person name="Rissanen A.J."/>
            <person name="Saarenheimo J."/>
            <person name="Tiirola M."/>
            <person name="Peura S."/>
            <person name="Aalto S.L."/>
            <person name="Karvinen A."/>
            <person name="Nykanen H."/>
        </authorList>
    </citation>
    <scope>NUCLEOTIDE SEQUENCE [LARGE SCALE GENOMIC DNA]</scope>
    <source>
        <strain evidence="2">AMbin10</strain>
    </source>
</reference>
<dbReference type="AlphaFoldDB" id="A0A2W4RFA6"/>
<comment type="caution">
    <text evidence="2">The sequence shown here is derived from an EMBL/GenBank/DDBJ whole genome shotgun (WGS) entry which is preliminary data.</text>
</comment>
<evidence type="ECO:0000313" key="3">
    <source>
        <dbReference type="Proteomes" id="UP000249396"/>
    </source>
</evidence>